<dbReference type="EMBL" id="LR797513">
    <property type="protein sequence ID" value="CAB4222463.1"/>
    <property type="molecule type" value="Genomic_DNA"/>
</dbReference>
<name>A0A6J5T413_9CAUD</name>
<evidence type="ECO:0000313" key="1">
    <source>
        <dbReference type="EMBL" id="CAB4168038.1"/>
    </source>
</evidence>
<accession>A0A6J5T413</accession>
<dbReference type="EMBL" id="LR796812">
    <property type="protein sequence ID" value="CAB4168038.1"/>
    <property type="molecule type" value="Genomic_DNA"/>
</dbReference>
<sequence>MMRFILLGALLLWTDPVTAQTGAHGDGHAQQHDIYRDWQHPTTRASCCNAQTADGQGDCRPTRAYFGDDGLWRAWNGRRWLTVPKDRLLPTDFAGDGRSHLCELHGNVFCFTPAGPKS</sequence>
<proteinExistence type="predicted"/>
<organism evidence="3">
    <name type="scientific">uncultured Caudovirales phage</name>
    <dbReference type="NCBI Taxonomy" id="2100421"/>
    <lineage>
        <taxon>Viruses</taxon>
        <taxon>Duplodnaviria</taxon>
        <taxon>Heunggongvirae</taxon>
        <taxon>Uroviricota</taxon>
        <taxon>Caudoviricetes</taxon>
        <taxon>Peduoviridae</taxon>
        <taxon>Maltschvirus</taxon>
        <taxon>Maltschvirus maltsch</taxon>
    </lineage>
</organism>
<evidence type="ECO:0000313" key="3">
    <source>
        <dbReference type="EMBL" id="CAB4222463.1"/>
    </source>
</evidence>
<protein>
    <submittedName>
        <fullName evidence="3">Uncharacterized protein</fullName>
    </submittedName>
</protein>
<dbReference type="EMBL" id="LR797244">
    <property type="protein sequence ID" value="CAB4195246.1"/>
    <property type="molecule type" value="Genomic_DNA"/>
</dbReference>
<evidence type="ECO:0000313" key="2">
    <source>
        <dbReference type="EMBL" id="CAB4195246.1"/>
    </source>
</evidence>
<reference evidence="3" key="1">
    <citation type="submission" date="2020-05" db="EMBL/GenBank/DDBJ databases">
        <authorList>
            <person name="Chiriac C."/>
            <person name="Salcher M."/>
            <person name="Ghai R."/>
            <person name="Kavagutti S V."/>
        </authorList>
    </citation>
    <scope>NUCLEOTIDE SEQUENCE</scope>
</reference>
<gene>
    <name evidence="2" type="ORF">UFOVP1293_22</name>
    <name evidence="3" type="ORF">UFOVP1644_40</name>
    <name evidence="1" type="ORF">UFOVP860_89</name>
</gene>